<feature type="compositionally biased region" description="Polar residues" evidence="1">
    <location>
        <begin position="549"/>
        <end position="566"/>
    </location>
</feature>
<evidence type="ECO:0000313" key="3">
    <source>
        <dbReference type="Proteomes" id="UP000629468"/>
    </source>
</evidence>
<dbReference type="Proteomes" id="UP000629468">
    <property type="component" value="Unassembled WGS sequence"/>
</dbReference>
<gene>
    <name evidence="2" type="ORF">Agabi119p4_6683</name>
</gene>
<sequence>MMNSAPILRLPPEILDAILSLIEAHVDLLSFALAGRACASFAVPRHTQYRILRIRHSRPELWEHLAHRADLSNFILHVHISDKNTQLQPDRIPHTLVKPLTTQERSYDLETIRIENICRTIRHMRSLRTFVWEFHMRPPYKPTICVQHEDSILQALSQNSHLESFALIGPFGYHAPSYRSDPESQKYPLWHFRNMRSLNLSSDAWVNPAISPHVHRLLSNNPELEHLQIPLEFPDLKNLSFPCLKHLKLLLLTGASAAASERADERCLRFIASHTSIEKLFWFPVGGLNMSPNALPNLKGLITSTHVVKCLASVGEPPSTPTTSLSFATFQRQLLPSIPEDPTEVLEGSSVVPSSSGSLQRPIEDLYINHVDARSLVDIHRRFMDSTSLRRLKLDRFSHLDDLCRVGDVFSRIIWLSLPGRPSSYDSEPVKLDDLYRMLSHFPSLEVLRGPIVWEAVNQDNDKMHFAIMRLAQILPYLRELDHSTFDKRRKAVNRIVLQWEFITQRVPKQPVKPEIGRVAQAQASVNDPEQDTSAEKDEQPVKFPFDGNQKNEANTTSSLESTSPRSGVAAAAAGNDAGRHSDDYVEVKIPQLTYIIARPRPRDAWDIFEGEFD</sequence>
<reference evidence="2 3" key="1">
    <citation type="journal article" name="Sci. Rep.">
        <title>Telomere-to-telomere assembled and centromere annotated genomes of the two main subspecies of the button mushroom Agaricus bisporus reveal especially polymorphic chromosome ends.</title>
        <authorList>
            <person name="Sonnenberg A.S.M."/>
            <person name="Sedaghat-Telgerd N."/>
            <person name="Lavrijssen B."/>
            <person name="Ohm R.A."/>
            <person name="Hendrickx P.M."/>
            <person name="Scholtmeijer K."/>
            <person name="Baars J.J.P."/>
            <person name="van Peer A."/>
        </authorList>
    </citation>
    <scope>NUCLEOTIDE SEQUENCE [LARGE SCALE GENOMIC DNA]</scope>
    <source>
        <strain evidence="2 3">H119_p4</strain>
    </source>
</reference>
<evidence type="ECO:0008006" key="4">
    <source>
        <dbReference type="Google" id="ProtNLM"/>
    </source>
</evidence>
<dbReference type="EMBL" id="JABXXO010000009">
    <property type="protein sequence ID" value="KAF7770709.1"/>
    <property type="molecule type" value="Genomic_DNA"/>
</dbReference>
<protein>
    <recommendedName>
        <fullName evidence="4">F-box domain-containing protein</fullName>
    </recommendedName>
</protein>
<accession>A0A8H7EZZ9</accession>
<dbReference type="AlphaFoldDB" id="A0A8H7EZZ9"/>
<dbReference type="SUPFAM" id="SSF52047">
    <property type="entry name" value="RNI-like"/>
    <property type="match status" value="1"/>
</dbReference>
<feature type="region of interest" description="Disordered" evidence="1">
    <location>
        <begin position="520"/>
        <end position="584"/>
    </location>
</feature>
<organism evidence="2 3">
    <name type="scientific">Agaricus bisporus var. burnettii</name>
    <dbReference type="NCBI Taxonomy" id="192524"/>
    <lineage>
        <taxon>Eukaryota</taxon>
        <taxon>Fungi</taxon>
        <taxon>Dikarya</taxon>
        <taxon>Basidiomycota</taxon>
        <taxon>Agaricomycotina</taxon>
        <taxon>Agaricomycetes</taxon>
        <taxon>Agaricomycetidae</taxon>
        <taxon>Agaricales</taxon>
        <taxon>Agaricineae</taxon>
        <taxon>Agaricaceae</taxon>
        <taxon>Agaricus</taxon>
    </lineage>
</organism>
<name>A0A8H7EZZ9_AGABI</name>
<comment type="caution">
    <text evidence="2">The sequence shown here is derived from an EMBL/GenBank/DDBJ whole genome shotgun (WGS) entry which is preliminary data.</text>
</comment>
<evidence type="ECO:0000256" key="1">
    <source>
        <dbReference type="SAM" id="MobiDB-lite"/>
    </source>
</evidence>
<evidence type="ECO:0000313" key="2">
    <source>
        <dbReference type="EMBL" id="KAF7770709.1"/>
    </source>
</evidence>
<proteinExistence type="predicted"/>